<dbReference type="PANTHER" id="PTHR30620:SF16">
    <property type="entry name" value="LYSOSOMAL BETA GLUCOSIDASE"/>
    <property type="match status" value="1"/>
</dbReference>
<dbReference type="SUPFAM" id="SSF52279">
    <property type="entry name" value="Beta-D-glucan exohydrolase, C-terminal domain"/>
    <property type="match status" value="1"/>
</dbReference>
<dbReference type="InterPro" id="IPR036962">
    <property type="entry name" value="Glyco_hydro_3_N_sf"/>
</dbReference>
<dbReference type="InterPro" id="IPR051915">
    <property type="entry name" value="Cellulose_Degrad_GH3"/>
</dbReference>
<gene>
    <name evidence="12" type="ORF">N7496_001210</name>
</gene>
<accession>A0A9X0B6V5</accession>
<evidence type="ECO:0000256" key="8">
    <source>
        <dbReference type="ARBA" id="ARBA00023295"/>
    </source>
</evidence>
<comment type="similarity">
    <text evidence="2">Belongs to the glycosyl hydrolase 3 family.</text>
</comment>
<proteinExistence type="inferred from homology"/>
<dbReference type="EMBL" id="JAPZBS010000001">
    <property type="protein sequence ID" value="KAJ5390142.1"/>
    <property type="molecule type" value="Genomic_DNA"/>
</dbReference>
<dbReference type="SUPFAM" id="SSF51445">
    <property type="entry name" value="(Trans)glycosidases"/>
    <property type="match status" value="1"/>
</dbReference>
<dbReference type="PANTHER" id="PTHR30620">
    <property type="entry name" value="PERIPLASMIC BETA-GLUCOSIDASE-RELATED"/>
    <property type="match status" value="1"/>
</dbReference>
<name>A0A9X0B6V5_9EURO</name>
<sequence>MNEQRDSFPYWDKILSMDQRVEDLIQRMKLEEKCEMMFQDMIVMRIDGALAPAQPHFGMLSNEDMVHQKGMNHFNFLEALGLAALRSTALVEKFANVTRQEYLAIGLRLALHPQVDLATEPRWSRIGATFGEDSELMSKLVAAYIRGFQGATLGPNSVSTMTKHFPGGGPQKDGEDPHFAYGQEQDAGAAQIMHSYGMPVGTKYEEVGFAFNKAVITAHASDVALLRLKAPFTPRTGAFESLFHAGSLEYTEEEKGRRADIFETVPTVIVDMYVDRPPVIPEVVQRASALLFSYGSTADAFLDFIFGVYRPEGRLSFDLPSSTIAVYQSQSDMSYDTKDPLFRFGHGLCYGE</sequence>
<evidence type="ECO:0000313" key="13">
    <source>
        <dbReference type="Proteomes" id="UP001147782"/>
    </source>
</evidence>
<dbReference type="Gene3D" id="3.40.50.1700">
    <property type="entry name" value="Glycoside hydrolase family 3 C-terminal domain"/>
    <property type="match status" value="1"/>
</dbReference>
<evidence type="ECO:0000256" key="2">
    <source>
        <dbReference type="ARBA" id="ARBA00005336"/>
    </source>
</evidence>
<keyword evidence="8" id="KW-0326">Glycosidase</keyword>
<evidence type="ECO:0000313" key="12">
    <source>
        <dbReference type="EMBL" id="KAJ5390142.1"/>
    </source>
</evidence>
<dbReference type="Gene3D" id="3.20.20.300">
    <property type="entry name" value="Glycoside hydrolase, family 3, N-terminal domain"/>
    <property type="match status" value="1"/>
</dbReference>
<keyword evidence="4" id="KW-0732">Signal</keyword>
<keyword evidence="5" id="KW-0378">Hydrolase</keyword>
<feature type="domain" description="Glycoside hydrolase family 3 N-terminal" evidence="10">
    <location>
        <begin position="75"/>
        <end position="171"/>
    </location>
</feature>
<evidence type="ECO:0000259" key="11">
    <source>
        <dbReference type="Pfam" id="PF01915"/>
    </source>
</evidence>
<dbReference type="Pfam" id="PF00933">
    <property type="entry name" value="Glyco_hydro_3"/>
    <property type="match status" value="1"/>
</dbReference>
<dbReference type="GO" id="GO:0009251">
    <property type="term" value="P:glucan catabolic process"/>
    <property type="evidence" value="ECO:0007669"/>
    <property type="project" value="TreeGrafter"/>
</dbReference>
<feature type="domain" description="Glycoside hydrolase family 3 C-terminal" evidence="11">
    <location>
        <begin position="210"/>
        <end position="350"/>
    </location>
</feature>
<dbReference type="GeneID" id="81433318"/>
<dbReference type="Proteomes" id="UP001147782">
    <property type="component" value="Unassembled WGS sequence"/>
</dbReference>
<evidence type="ECO:0000256" key="9">
    <source>
        <dbReference type="ARBA" id="ARBA00023326"/>
    </source>
</evidence>
<dbReference type="InterPro" id="IPR001764">
    <property type="entry name" value="Glyco_hydro_3_N"/>
</dbReference>
<keyword evidence="6" id="KW-0325">Glycoprotein</keyword>
<dbReference type="Pfam" id="PF01915">
    <property type="entry name" value="Glyco_hydro_3_C"/>
    <property type="match status" value="1"/>
</dbReference>
<dbReference type="InterPro" id="IPR017853">
    <property type="entry name" value="GH"/>
</dbReference>
<protein>
    <recommendedName>
        <fullName evidence="3">beta-glucosidase</fullName>
        <ecNumber evidence="3">3.2.1.21</ecNumber>
    </recommendedName>
</protein>
<dbReference type="OrthoDB" id="416222at2759"/>
<evidence type="ECO:0000256" key="3">
    <source>
        <dbReference type="ARBA" id="ARBA00012744"/>
    </source>
</evidence>
<dbReference type="EC" id="3.2.1.21" evidence="3"/>
<evidence type="ECO:0000256" key="7">
    <source>
        <dbReference type="ARBA" id="ARBA00023277"/>
    </source>
</evidence>
<keyword evidence="7" id="KW-0119">Carbohydrate metabolism</keyword>
<organism evidence="12 13">
    <name type="scientific">Penicillium cataractarum</name>
    <dbReference type="NCBI Taxonomy" id="2100454"/>
    <lineage>
        <taxon>Eukaryota</taxon>
        <taxon>Fungi</taxon>
        <taxon>Dikarya</taxon>
        <taxon>Ascomycota</taxon>
        <taxon>Pezizomycotina</taxon>
        <taxon>Eurotiomycetes</taxon>
        <taxon>Eurotiomycetidae</taxon>
        <taxon>Eurotiales</taxon>
        <taxon>Aspergillaceae</taxon>
        <taxon>Penicillium</taxon>
    </lineage>
</organism>
<comment type="caution">
    <text evidence="12">The sequence shown here is derived from an EMBL/GenBank/DDBJ whole genome shotgun (WGS) entry which is preliminary data.</text>
</comment>
<evidence type="ECO:0000259" key="10">
    <source>
        <dbReference type="Pfam" id="PF00933"/>
    </source>
</evidence>
<keyword evidence="13" id="KW-1185">Reference proteome</keyword>
<reference evidence="12" key="1">
    <citation type="submission" date="2022-11" db="EMBL/GenBank/DDBJ databases">
        <authorList>
            <person name="Petersen C."/>
        </authorList>
    </citation>
    <scope>NUCLEOTIDE SEQUENCE</scope>
    <source>
        <strain evidence="12">IBT 29864</strain>
    </source>
</reference>
<dbReference type="InterPro" id="IPR002772">
    <property type="entry name" value="Glyco_hydro_3_C"/>
</dbReference>
<dbReference type="AlphaFoldDB" id="A0A9X0B6V5"/>
<reference evidence="12" key="2">
    <citation type="journal article" date="2023" name="IMA Fungus">
        <title>Comparative genomic study of the Penicillium genus elucidates a diverse pangenome and 15 lateral gene transfer events.</title>
        <authorList>
            <person name="Petersen C."/>
            <person name="Sorensen T."/>
            <person name="Nielsen M.R."/>
            <person name="Sondergaard T.E."/>
            <person name="Sorensen J.L."/>
            <person name="Fitzpatrick D.A."/>
            <person name="Frisvad J.C."/>
            <person name="Nielsen K.L."/>
        </authorList>
    </citation>
    <scope>NUCLEOTIDE SEQUENCE</scope>
    <source>
        <strain evidence="12">IBT 29864</strain>
    </source>
</reference>
<evidence type="ECO:0000256" key="5">
    <source>
        <dbReference type="ARBA" id="ARBA00022801"/>
    </source>
</evidence>
<dbReference type="RefSeq" id="XP_056560870.1">
    <property type="nucleotide sequence ID" value="XM_056694141.1"/>
</dbReference>
<evidence type="ECO:0000256" key="1">
    <source>
        <dbReference type="ARBA" id="ARBA00000448"/>
    </source>
</evidence>
<evidence type="ECO:0000256" key="4">
    <source>
        <dbReference type="ARBA" id="ARBA00022729"/>
    </source>
</evidence>
<evidence type="ECO:0000256" key="6">
    <source>
        <dbReference type="ARBA" id="ARBA00023180"/>
    </source>
</evidence>
<dbReference type="InterPro" id="IPR036881">
    <property type="entry name" value="Glyco_hydro_3_C_sf"/>
</dbReference>
<keyword evidence="9" id="KW-0624">Polysaccharide degradation</keyword>
<dbReference type="GO" id="GO:0008422">
    <property type="term" value="F:beta-glucosidase activity"/>
    <property type="evidence" value="ECO:0007669"/>
    <property type="project" value="UniProtKB-EC"/>
</dbReference>
<comment type="catalytic activity">
    <reaction evidence="1">
        <text>Hydrolysis of terminal, non-reducing beta-D-glucosyl residues with release of beta-D-glucose.</text>
        <dbReference type="EC" id="3.2.1.21"/>
    </reaction>
</comment>